<reference evidence="4 5" key="1">
    <citation type="submission" date="2024-07" db="EMBL/GenBank/DDBJ databases">
        <title>Section-level genome sequencing and comparative genomics of Aspergillus sections Usti and Cavernicolus.</title>
        <authorList>
            <consortium name="Lawrence Berkeley National Laboratory"/>
            <person name="Nybo J.L."/>
            <person name="Vesth T.C."/>
            <person name="Theobald S."/>
            <person name="Frisvad J.C."/>
            <person name="Larsen T.O."/>
            <person name="Kjaerboelling I."/>
            <person name="Rothschild-Mancinelli K."/>
            <person name="Lyhne E.K."/>
            <person name="Kogle M.E."/>
            <person name="Barry K."/>
            <person name="Clum A."/>
            <person name="Na H."/>
            <person name="Ledsgaard L."/>
            <person name="Lin J."/>
            <person name="Lipzen A."/>
            <person name="Kuo A."/>
            <person name="Riley R."/>
            <person name="Mondo S."/>
            <person name="LaButti K."/>
            <person name="Haridas S."/>
            <person name="Pangalinan J."/>
            <person name="Salamov A.A."/>
            <person name="Simmons B.A."/>
            <person name="Magnuson J.K."/>
            <person name="Chen J."/>
            <person name="Drula E."/>
            <person name="Henrissat B."/>
            <person name="Wiebenga A."/>
            <person name="Lubbers R.J."/>
            <person name="Gomes A.C."/>
            <person name="Macurrencykelacurrency M.R."/>
            <person name="Stajich J."/>
            <person name="Grigoriev I.V."/>
            <person name="Mortensen U.H."/>
            <person name="De vries R.P."/>
            <person name="Baker S.E."/>
            <person name="Andersen M.R."/>
        </authorList>
    </citation>
    <scope>NUCLEOTIDE SEQUENCE [LARGE SCALE GENOMIC DNA]</scope>
    <source>
        <strain evidence="4 5">CBS 756.74</strain>
    </source>
</reference>
<dbReference type="InterPro" id="IPR049326">
    <property type="entry name" value="Rhodopsin_dom_fungi"/>
</dbReference>
<evidence type="ECO:0000256" key="1">
    <source>
        <dbReference type="SAM" id="MobiDB-lite"/>
    </source>
</evidence>
<evidence type="ECO:0000259" key="3">
    <source>
        <dbReference type="Pfam" id="PF20684"/>
    </source>
</evidence>
<feature type="transmembrane region" description="Helical" evidence="2">
    <location>
        <begin position="189"/>
        <end position="211"/>
    </location>
</feature>
<feature type="transmembrane region" description="Helical" evidence="2">
    <location>
        <begin position="115"/>
        <end position="139"/>
    </location>
</feature>
<evidence type="ECO:0000313" key="4">
    <source>
        <dbReference type="EMBL" id="KAL2860068.1"/>
    </source>
</evidence>
<keyword evidence="2" id="KW-1133">Transmembrane helix</keyword>
<evidence type="ECO:0000256" key="2">
    <source>
        <dbReference type="SAM" id="Phobius"/>
    </source>
</evidence>
<name>A0ABR4L993_9EURO</name>
<dbReference type="Proteomes" id="UP001610444">
    <property type="component" value="Unassembled WGS sequence"/>
</dbReference>
<dbReference type="Pfam" id="PF20684">
    <property type="entry name" value="Fung_rhodopsin"/>
    <property type="match status" value="1"/>
</dbReference>
<proteinExistence type="predicted"/>
<feature type="transmembrane region" description="Helical" evidence="2">
    <location>
        <begin position="71"/>
        <end position="95"/>
    </location>
</feature>
<dbReference type="PANTHER" id="PTHR39614">
    <property type="entry name" value="INTEGRAL MEMBRANE PROTEIN"/>
    <property type="match status" value="1"/>
</dbReference>
<dbReference type="EMBL" id="JBFXLR010000002">
    <property type="protein sequence ID" value="KAL2860068.1"/>
    <property type="molecule type" value="Genomic_DNA"/>
</dbReference>
<feature type="domain" description="Rhodopsin" evidence="3">
    <location>
        <begin position="56"/>
        <end position="284"/>
    </location>
</feature>
<dbReference type="PANTHER" id="PTHR39614:SF2">
    <property type="entry name" value="INTEGRAL MEMBRANE PROTEIN"/>
    <property type="match status" value="1"/>
</dbReference>
<keyword evidence="2" id="KW-0472">Membrane</keyword>
<keyword evidence="5" id="KW-1185">Reference proteome</keyword>
<protein>
    <recommendedName>
        <fullName evidence="3">Rhodopsin domain-containing protein</fullName>
    </recommendedName>
</protein>
<dbReference type="RefSeq" id="XP_070904759.1">
    <property type="nucleotide sequence ID" value="XM_071038240.1"/>
</dbReference>
<gene>
    <name evidence="4" type="ORF">BJX68DRAFT_224271</name>
</gene>
<comment type="caution">
    <text evidence="4">The sequence shown here is derived from an EMBL/GenBank/DDBJ whole genome shotgun (WGS) entry which is preliminary data.</text>
</comment>
<feature type="transmembrane region" description="Helical" evidence="2">
    <location>
        <begin position="151"/>
        <end position="169"/>
    </location>
</feature>
<accession>A0ABR4L993</accession>
<feature type="compositionally biased region" description="Polar residues" evidence="1">
    <location>
        <begin position="298"/>
        <end position="328"/>
    </location>
</feature>
<organism evidence="4 5">
    <name type="scientific">Aspergillus pseudodeflectus</name>
    <dbReference type="NCBI Taxonomy" id="176178"/>
    <lineage>
        <taxon>Eukaryota</taxon>
        <taxon>Fungi</taxon>
        <taxon>Dikarya</taxon>
        <taxon>Ascomycota</taxon>
        <taxon>Pezizomycotina</taxon>
        <taxon>Eurotiomycetes</taxon>
        <taxon>Eurotiomycetidae</taxon>
        <taxon>Eurotiales</taxon>
        <taxon>Aspergillaceae</taxon>
        <taxon>Aspergillus</taxon>
        <taxon>Aspergillus subgen. Nidulantes</taxon>
    </lineage>
</organism>
<feature type="transmembrane region" description="Helical" evidence="2">
    <location>
        <begin position="257"/>
        <end position="276"/>
    </location>
</feature>
<sequence>MSVPLLETESWTTWAMRLPSDIRAPLTADNVDDHSGLVVVITSFYIVLTLSSLAARVFSSHRKQDVQRDDYAFAALVILAFAQASVVLAQVHYGWGRQIDFIPAGYLDRMLKTGYAADILSIATLAVSKIVTCIFYEALFYQMQRRFIRSILILTVTWTIMSILLLAIRCDARPWTDISSEQCSGLFRRWQAITALDVVTEVSLLVYSAMAMSQVKVSLHKKLLVILALGCRIVLVPLSALRLHYTNLQLTSDSPTLLGAYATTATEIYLSLSIICQITSSLKFIIAVYEDKDGISYTDGSRQSHSGYRSKSGLSTDLSSQSQAQSHNARAYATRRASRPIDIDGEGLDDLEALAGTRTGGSACGAGALKIFRTMQFKVQNEAIELDDRGKEAERTGAGIPPLG</sequence>
<feature type="transmembrane region" description="Helical" evidence="2">
    <location>
        <begin position="223"/>
        <end position="245"/>
    </location>
</feature>
<feature type="region of interest" description="Disordered" evidence="1">
    <location>
        <begin position="298"/>
        <end position="336"/>
    </location>
</feature>
<dbReference type="GeneID" id="98153404"/>
<feature type="transmembrane region" description="Helical" evidence="2">
    <location>
        <begin position="36"/>
        <end position="59"/>
    </location>
</feature>
<evidence type="ECO:0000313" key="5">
    <source>
        <dbReference type="Proteomes" id="UP001610444"/>
    </source>
</evidence>
<keyword evidence="2" id="KW-0812">Transmembrane</keyword>